<sequence length="143" mass="16543">MPCCPSFHPESDPQGFKRLRQAYEEAQHWAASPAEDAKTEEVGDEHEILVAFRELLASERDRFQPSAWQKFIQQLNQCSMDEIDKLRWQLCDIAMKTETISLSCLALLAQRLNWQPQEAEDDADGEELEAFLETVKRAMRLIC</sequence>
<evidence type="ECO:0000313" key="2">
    <source>
        <dbReference type="Proteomes" id="UP000255509"/>
    </source>
</evidence>
<gene>
    <name evidence="1" type="primary">SBOV06101_2</name>
    <name evidence="1" type="ORF">NCTC8258_04736</name>
</gene>
<evidence type="ECO:0000313" key="1">
    <source>
        <dbReference type="EMBL" id="SUH16957.1"/>
    </source>
</evidence>
<proteinExistence type="predicted"/>
<dbReference type="AlphaFoldDB" id="A0A379WCB8"/>
<accession>A0A379WCB8</accession>
<dbReference type="EMBL" id="UGXS01000004">
    <property type="protein sequence ID" value="SUH16957.1"/>
    <property type="molecule type" value="Genomic_DNA"/>
</dbReference>
<dbReference type="Proteomes" id="UP000255509">
    <property type="component" value="Unassembled WGS sequence"/>
</dbReference>
<protein>
    <submittedName>
        <fullName evidence="1">DnaJ domain protein</fullName>
    </submittedName>
</protein>
<organism evidence="1 2">
    <name type="scientific">Salmonella enterica I</name>
    <dbReference type="NCBI Taxonomy" id="59201"/>
    <lineage>
        <taxon>Bacteria</taxon>
        <taxon>Pseudomonadati</taxon>
        <taxon>Pseudomonadota</taxon>
        <taxon>Gammaproteobacteria</taxon>
        <taxon>Enterobacterales</taxon>
        <taxon>Enterobacteriaceae</taxon>
        <taxon>Salmonella</taxon>
    </lineage>
</organism>
<name>A0A379WCB8_SALET</name>
<reference evidence="1 2" key="1">
    <citation type="submission" date="2018-06" db="EMBL/GenBank/DDBJ databases">
        <authorList>
            <consortium name="Pathogen Informatics"/>
            <person name="Doyle S."/>
        </authorList>
    </citation>
    <scope>NUCLEOTIDE SEQUENCE [LARGE SCALE GENOMIC DNA]</scope>
    <source>
        <strain evidence="1 2">NCTC8258</strain>
    </source>
</reference>